<gene>
    <name evidence="2" type="ORF">ISP13_13960</name>
</gene>
<dbReference type="InterPro" id="IPR044922">
    <property type="entry name" value="DUF2063_N_sf"/>
</dbReference>
<dbReference type="Pfam" id="PF09836">
    <property type="entry name" value="DUF2063"/>
    <property type="match status" value="1"/>
</dbReference>
<dbReference type="RefSeq" id="WP_284396824.1">
    <property type="nucleotide sequence ID" value="NZ_BSNQ01000003.1"/>
</dbReference>
<organism evidence="2 3">
    <name type="scientific">Dyella lipolytica</name>
    <dbReference type="NCBI Taxonomy" id="1867835"/>
    <lineage>
        <taxon>Bacteria</taxon>
        <taxon>Pseudomonadati</taxon>
        <taxon>Pseudomonadota</taxon>
        <taxon>Gammaproteobacteria</taxon>
        <taxon>Lysobacterales</taxon>
        <taxon>Rhodanobacteraceae</taxon>
        <taxon>Dyella</taxon>
    </lineage>
</organism>
<proteinExistence type="predicted"/>
<protein>
    <submittedName>
        <fullName evidence="2">DNA-binding domain-containing protein</fullName>
    </submittedName>
</protein>
<dbReference type="Proteomes" id="UP001620405">
    <property type="component" value="Unassembled WGS sequence"/>
</dbReference>
<accession>A0ABW8IXG3</accession>
<sequence>MSLLDMQRQFRSFLVDGPNVLDQHVPADAAPGLAVYHHAYRAQLEECMRETFERTWAWLGDEQFHEAVRHYIETHPPSSWTISDYGAHFADVLDALYPDSPEVGELALLDWTLRRAFDGPDGRVLTTKTMIEDIDWDHAKIRFVPTLRMFAVRSNCSALWSAMASEKVPPAVEYFADAAAIRVWREGHRCRFQTIDELEMHAVNYVANGASFAELCGNLAHLLGEDHGTSAAGEFLAAWMGEGVVAAIE</sequence>
<feature type="domain" description="Putative DNA-binding" evidence="1">
    <location>
        <begin position="6"/>
        <end position="93"/>
    </location>
</feature>
<dbReference type="Gene3D" id="1.10.150.690">
    <property type="entry name" value="DUF2063"/>
    <property type="match status" value="1"/>
</dbReference>
<evidence type="ECO:0000313" key="3">
    <source>
        <dbReference type="Proteomes" id="UP001620405"/>
    </source>
</evidence>
<reference evidence="2 3" key="1">
    <citation type="submission" date="2020-10" db="EMBL/GenBank/DDBJ databases">
        <title>Phylogeny of dyella-like bacteria.</title>
        <authorList>
            <person name="Fu J."/>
        </authorList>
    </citation>
    <scope>NUCLEOTIDE SEQUENCE [LARGE SCALE GENOMIC DNA]</scope>
    <source>
        <strain evidence="2 3">DHOB07</strain>
    </source>
</reference>
<keyword evidence="3" id="KW-1185">Reference proteome</keyword>
<name>A0ABW8IXG3_9GAMM</name>
<evidence type="ECO:0000259" key="1">
    <source>
        <dbReference type="Pfam" id="PF09836"/>
    </source>
</evidence>
<dbReference type="GO" id="GO:0003677">
    <property type="term" value="F:DNA binding"/>
    <property type="evidence" value="ECO:0007669"/>
    <property type="project" value="UniProtKB-KW"/>
</dbReference>
<comment type="caution">
    <text evidence="2">The sequence shown here is derived from an EMBL/GenBank/DDBJ whole genome shotgun (WGS) entry which is preliminary data.</text>
</comment>
<keyword evidence="2" id="KW-0238">DNA-binding</keyword>
<dbReference type="EMBL" id="JADIKG010000013">
    <property type="protein sequence ID" value="MFK2874644.1"/>
    <property type="molecule type" value="Genomic_DNA"/>
</dbReference>
<dbReference type="InterPro" id="IPR018640">
    <property type="entry name" value="DUF2063"/>
</dbReference>
<evidence type="ECO:0000313" key="2">
    <source>
        <dbReference type="EMBL" id="MFK2874644.1"/>
    </source>
</evidence>